<dbReference type="RefSeq" id="WP_054635338.1">
    <property type="nucleotide sequence ID" value="NZ_JBHSOZ010000003.1"/>
</dbReference>
<reference evidence="4" key="1">
    <citation type="journal article" date="2019" name="Int. J. Syst. Evol. Microbiol.">
        <title>The Global Catalogue of Microorganisms (GCM) 10K type strain sequencing project: providing services to taxonomists for standard genome sequencing and annotation.</title>
        <authorList>
            <consortium name="The Broad Institute Genomics Platform"/>
            <consortium name="The Broad Institute Genome Sequencing Center for Infectious Disease"/>
            <person name="Wu L."/>
            <person name="Ma J."/>
        </authorList>
    </citation>
    <scope>NUCLEOTIDE SEQUENCE [LARGE SCALE GENOMIC DNA]</scope>
    <source>
        <strain evidence="4">CECT 7184</strain>
    </source>
</reference>
<organism evidence="3 4">
    <name type="scientific">Thalassorhabdus alkalitolerans</name>
    <dbReference type="NCBI Taxonomy" id="2282697"/>
    <lineage>
        <taxon>Bacteria</taxon>
        <taxon>Bacillati</taxon>
        <taxon>Bacillota</taxon>
        <taxon>Bacilli</taxon>
        <taxon>Bacillales</taxon>
        <taxon>Bacillaceae</taxon>
        <taxon>Thalassorhabdus</taxon>
    </lineage>
</organism>
<dbReference type="Pfam" id="PF16924">
    <property type="entry name" value="DpaA_N"/>
    <property type="match status" value="1"/>
</dbReference>
<dbReference type="InterPro" id="IPR031629">
    <property type="entry name" value="DpaA_N"/>
</dbReference>
<dbReference type="NCBIfam" id="TIGR02853">
    <property type="entry name" value="spore_dpaA"/>
    <property type="match status" value="1"/>
</dbReference>
<evidence type="ECO:0000313" key="4">
    <source>
        <dbReference type="Proteomes" id="UP001596142"/>
    </source>
</evidence>
<feature type="domain" description="Alanine dehydrogenase/pyridine nucleotide transhydrogenase NAD(H)-binding" evidence="1">
    <location>
        <begin position="151"/>
        <end position="249"/>
    </location>
</feature>
<dbReference type="SUPFAM" id="SSF51735">
    <property type="entry name" value="NAD(P)-binding Rossmann-fold domains"/>
    <property type="match status" value="1"/>
</dbReference>
<dbReference type="InterPro" id="IPR007698">
    <property type="entry name" value="AlaDH/PNT_NAD(H)-bd"/>
</dbReference>
<dbReference type="EMBL" id="JBHSOZ010000003">
    <property type="protein sequence ID" value="MFC5712097.1"/>
    <property type="molecule type" value="Genomic_DNA"/>
</dbReference>
<comment type="caution">
    <text evidence="3">The sequence shown here is derived from an EMBL/GenBank/DDBJ whole genome shotgun (WGS) entry which is preliminary data.</text>
</comment>
<accession>A0ABW0YL36</accession>
<feature type="domain" description="Dipicolinate synthase subunit A N-terminal" evidence="2">
    <location>
        <begin position="6"/>
        <end position="122"/>
    </location>
</feature>
<gene>
    <name evidence="3" type="primary">dpaA</name>
    <name evidence="3" type="ORF">ACFPU1_04845</name>
</gene>
<dbReference type="InterPro" id="IPR036291">
    <property type="entry name" value="NAD(P)-bd_dom_sf"/>
</dbReference>
<dbReference type="InterPro" id="IPR014215">
    <property type="entry name" value="Dipicolinic_acid_synth_A"/>
</dbReference>
<sequence length="291" mass="31497">MLTGKKIAVIGGDARQIEVIDRLIQRDATLFLVGFEKLQRQFIGAKHVTMEEILGEDLHAVLLPVSGMQENGEVETTFSSKPAVVTQEWLNRTPKDCSIYTGISNKTLDEMAKKAECSLIKLLERDDVAIYNAIPTAEGTLLLVIQDTDITVHGSETIILGLGRVGMTVARTFSALGAYVKVGTDNSAERARAEEMKMKAFPLKELPEKVQSADICINTIPAPVLTGHVLAHMAPRCIIVDLASKPGGTDFTYAKKRGIRAKLAPGLPGLVAPKTAGRILADVAVRLLEEQ</sequence>
<evidence type="ECO:0000259" key="2">
    <source>
        <dbReference type="Pfam" id="PF16924"/>
    </source>
</evidence>
<evidence type="ECO:0000313" key="3">
    <source>
        <dbReference type="EMBL" id="MFC5712097.1"/>
    </source>
</evidence>
<proteinExistence type="predicted"/>
<dbReference type="Proteomes" id="UP001596142">
    <property type="component" value="Unassembled WGS sequence"/>
</dbReference>
<dbReference type="Gene3D" id="3.40.50.720">
    <property type="entry name" value="NAD(P)-binding Rossmann-like Domain"/>
    <property type="match status" value="2"/>
</dbReference>
<protein>
    <submittedName>
        <fullName evidence="3">Dipicolinic acid synthetase subunit A</fullName>
    </submittedName>
</protein>
<evidence type="ECO:0000259" key="1">
    <source>
        <dbReference type="Pfam" id="PF01262"/>
    </source>
</evidence>
<name>A0ABW0YL36_9BACI</name>
<keyword evidence="4" id="KW-1185">Reference proteome</keyword>
<dbReference type="Pfam" id="PF01262">
    <property type="entry name" value="AlaDh_PNT_C"/>
    <property type="match status" value="1"/>
</dbReference>
<dbReference type="NCBIfam" id="NF006162">
    <property type="entry name" value="PRK08306.1"/>
    <property type="match status" value="1"/>
</dbReference>